<comment type="subcellular location">
    <subcellularLocation>
        <location evidence="1">Cytoplasm</location>
        <location evidence="1">Cytoskeleton</location>
        <location evidence="1">Microtubule organizing center</location>
        <location evidence="1">Centrosome</location>
        <location evidence="1">Centriole</location>
    </subcellularLocation>
</comment>
<keyword evidence="5" id="KW-0175">Coiled coil</keyword>
<dbReference type="InterPro" id="IPR051877">
    <property type="entry name" value="Centriole_BasalBody_StrucProt"/>
</dbReference>
<feature type="region of interest" description="Disordered" evidence="6">
    <location>
        <begin position="1819"/>
        <end position="1978"/>
    </location>
</feature>
<gene>
    <name evidence="8" type="primary">LOC107267564</name>
</gene>
<comment type="similarity">
    <text evidence="4">Belongs to the CEP135/TSGA10 family.</text>
</comment>
<feature type="coiled-coil region" evidence="5">
    <location>
        <begin position="286"/>
        <end position="341"/>
    </location>
</feature>
<feature type="compositionally biased region" description="Polar residues" evidence="6">
    <location>
        <begin position="1551"/>
        <end position="1560"/>
    </location>
</feature>
<feature type="coiled-coil region" evidence="5">
    <location>
        <begin position="207"/>
        <end position="255"/>
    </location>
</feature>
<dbReference type="GeneID" id="107267564"/>
<dbReference type="Proteomes" id="UP000694920">
    <property type="component" value="Unplaced"/>
</dbReference>
<keyword evidence="3" id="KW-0206">Cytoskeleton</keyword>
<feature type="compositionally biased region" description="Polar residues" evidence="6">
    <location>
        <begin position="1889"/>
        <end position="1914"/>
    </location>
</feature>
<feature type="compositionally biased region" description="Basic residues" evidence="6">
    <location>
        <begin position="486"/>
        <end position="501"/>
    </location>
</feature>
<feature type="coiled-coil region" evidence="5">
    <location>
        <begin position="541"/>
        <end position="625"/>
    </location>
</feature>
<dbReference type="SUPFAM" id="SSF90257">
    <property type="entry name" value="Myosin rod fragments"/>
    <property type="match status" value="1"/>
</dbReference>
<feature type="compositionally biased region" description="Basic and acidic residues" evidence="6">
    <location>
        <begin position="1615"/>
        <end position="1626"/>
    </location>
</feature>
<feature type="compositionally biased region" description="Polar residues" evidence="6">
    <location>
        <begin position="1749"/>
        <end position="1760"/>
    </location>
</feature>
<feature type="region of interest" description="Disordered" evidence="6">
    <location>
        <begin position="1520"/>
        <end position="1564"/>
    </location>
</feature>
<feature type="compositionally biased region" description="Basic and acidic residues" evidence="6">
    <location>
        <begin position="2280"/>
        <end position="2294"/>
    </location>
</feature>
<name>A0AAJ7RHD1_CEPCN</name>
<evidence type="ECO:0000313" key="7">
    <source>
        <dbReference type="Proteomes" id="UP000694920"/>
    </source>
</evidence>
<reference evidence="8" key="1">
    <citation type="submission" date="2025-08" db="UniProtKB">
        <authorList>
            <consortium name="RefSeq"/>
        </authorList>
    </citation>
    <scope>IDENTIFICATION</scope>
</reference>
<feature type="compositionally biased region" description="Polar residues" evidence="6">
    <location>
        <begin position="654"/>
        <end position="669"/>
    </location>
</feature>
<keyword evidence="7" id="KW-1185">Reference proteome</keyword>
<evidence type="ECO:0000256" key="5">
    <source>
        <dbReference type="SAM" id="Coils"/>
    </source>
</evidence>
<feature type="compositionally biased region" description="Basic and acidic residues" evidence="6">
    <location>
        <begin position="470"/>
        <end position="485"/>
    </location>
</feature>
<dbReference type="PANTHER" id="PTHR20544:SF0">
    <property type="entry name" value="NUCLEOPROTEIN TPR_MLP1 DOMAIN-CONTAINING PROTEIN"/>
    <property type="match status" value="1"/>
</dbReference>
<dbReference type="KEGG" id="ccin:107267564"/>
<feature type="region of interest" description="Disordered" evidence="6">
    <location>
        <begin position="2251"/>
        <end position="2332"/>
    </location>
</feature>
<sequence>MNAEEDYNVAARYRTVRKHLDNLGYKQALSLDALPLIERLLADLIQTTESLKHFKSIAQDNIEACSQLQLAVEPYKCDNARLVQECNHLHSELIETKEAHQKQLRDLKKQVRKLESKCCDLKLASSRNLQKIKELESESSKKSKKILELQGKCCKPVINNVGLATKKRASYPLRRPTLESDALPRSKSSTTTLPSLRKVEPHIVDLLSTAEHKMNCLNREVTKLKGELALQSDNVHTMKTQLASKEKEIQRLKKMLEGGRPFAAVSKDCCCRRVDKNHRDPDNNEVKILQQAKLDLELQLKDAINKQHDAMSQAVKLAERNEELEKELSDIDRIALAVEADCNTAVKENNRRVCKLQEKLEDVMTQVHVLESELTVERREVQELRADLEASKLEKRNIQRVLESTLDEKKQMTDRINQLTVIEKSLNDEIERLIKENEYRKEEITQLKCNNNLLEEKIRLKTSLQSDNGDALKKMREKGDKNDKNKGKKITKKRTASKGHRSPSPSTRAKNIERKESLCKESEVTKDTNVVASNGEAQKIINEKDMSIMSLRQTIERLETERDYYRNEYNKFREQFNKGSDRDNADLWTQASELRRQLNEKERAIQELQREKKELCREKFNLEARLQTNKTHQRRSCIPCNPCSPCRPVGSCTCASSRSPPESDTNVSKATLERLERERDTARADVERLAEERDALRERLKMAAEAHTSEQRRLRESLTDAETRLKHLERERQDLLIAQGTRRATINGLEDQLEDMREELKKTKQELATQHTQYFQLRALQDQTDQALGDVQGQLAQSETELNKAMDRNRSLEQQQMQLDNQVKELKQEISKLCAGMAQLDQEKDQLLMELDEKTERIAALERELRVKEQEAIGVEQQVREIEHKNQLCLEQSAEQERQLRGMHLEMENLQRQLANASADRENAIQENRRLQDDLASVTCEVRNLQRELEASRGESYDLKRQLQTYVSEVRRAEDLLNRKENERTEMLNHFRSLSLEATVLENNNHSLESEAAEARGALQSARDRLLDLERQLADRDCLIRGYETQITELTQNVASMETQLRQQGEQRKRAEADLNAVRDLCVQLDQQKETLLKQIGDKDAIKAQCEAQLTRLKAEQNMVQDQMDRDHAAVDRLEVLLSQARQESMNTQTANQELQNEMTRLKQKITELQTKLSDESSELRRYQNQAAEYSKQISELRRQMTNERFDRARKEEESRRISSKTDDFCPKRCAKSEICRTNRFPMRPAWTSVAPVRKCRRNANETCSNAYFQFKDDETPCIKIILYPDTIPHSNNREYKSALTSNQTERYQNSQRVPSDHVALDQISMKEQSHGKATRLPIADISHVEHANHSSQQTSGDVRGPLLERNARSTYYPRNVQSVSSQPNSNLKTVHSTSISMQYPEIDETCVPTEKRITIKTSDDPISLSKPCLTLKDVTYSEERIDRGLVNPLSDSLTRERTKTNKKKQKLSERIKHTIRSLKRDSDKTISILKPCKASKVCSATSLHTSRSVSQKNIDTNLTQNETHGTGVACQGETDTETSTSVGYKDPTHLETTANPNSQSEREMIEKTICKKTFTLDKNLSKFSFRTAPHVPPCGTENTLTQEELLRAPSALRTNDRSNSHEKDSWCQSISQERKGNTNDRNNLDDSHDQRDCCGNIQDDTSGYNTSETQKTEKSLKFDDTKMHLSADTNGVQSITNSYITANKTVSVTSKIIETDANLTNDTIALFKSALNHIEKLRSRTDTRETNTEVSRNSNKTESPFLSGRVASITALDLTKPDFVRILTEIKEHTRSLERQLAEMNNIMKSKSSMINVNDTLSTKNTTKQPDNFLPSKITLIKPPQDTDTHNSTTEDYTSVSVYPRTSSSSDLPSISFDPSSSATKSATVSTWNPRATSTFQQVEEESNSQPNDTTVESCCGQPEVSKRTEYRKTSVTSISSDSNADRMIESSMDRNNRENNITNRKTNSTSSSRSKQKRPLLVVMKSKNYLRSQISGEMIEHKEYREYGINTVDSPIRIIKSDVPQTVEREEIGNKPLVASRGAVRKKLEAKPLQRKILKKDENSKSPKKTEDYNLPVTACTQSSNSHIIAATSCCSTDIKQEIIPSSNNEVQQCNTNPVNCRVSPRSPERQSKIPKALEKLVQNVPQKETIGEAKKSESTLISCIPPELPPGINSPANTENKVPEKITKVERLWSDGAPFKLKRAKVGSKSIKKTTVGFPVYKQPIQSLHRNEKPEECTADNYTQTLSSAVYTESMNNNKKQEYRDTRPFTLRKLQASKRSKTNDLSEKDQNERSRYRVKVIPQTQERSKESSNKNENNGAGLSQDLSKRSSRRLPMNDLVKLLTKDQASIKHMSYTATTNHQISKLPPGRLDSERELTSMDYGTDKSKSVTPCKNLQEDIEKLKSERRLLNLYNSNQADKCKSRSDYSRAQTDPSKSLQCGTRSFEFLDTCEDSYSDSSSEIHVDLPFQNCPANENIRGKQ</sequence>
<dbReference type="GO" id="GO:0005814">
    <property type="term" value="C:centriole"/>
    <property type="evidence" value="ECO:0007669"/>
    <property type="project" value="UniProtKB-SubCell"/>
</dbReference>
<evidence type="ECO:0000313" key="8">
    <source>
        <dbReference type="RefSeq" id="XP_024940649.1"/>
    </source>
</evidence>
<feature type="region of interest" description="Disordered" evidence="6">
    <location>
        <begin position="654"/>
        <end position="683"/>
    </location>
</feature>
<accession>A0AAJ7RHD1</accession>
<feature type="region of interest" description="Disordered" evidence="6">
    <location>
        <begin position="1610"/>
        <end position="1676"/>
    </location>
</feature>
<feature type="region of interest" description="Disordered" evidence="6">
    <location>
        <begin position="467"/>
        <end position="517"/>
    </location>
</feature>
<feature type="compositionally biased region" description="Basic and acidic residues" evidence="6">
    <location>
        <begin position="1633"/>
        <end position="1653"/>
    </location>
</feature>
<feature type="coiled-coil region" evidence="5">
    <location>
        <begin position="367"/>
        <end position="436"/>
    </location>
</feature>
<feature type="coiled-coil region" evidence="5">
    <location>
        <begin position="90"/>
        <end position="152"/>
    </location>
</feature>
<dbReference type="RefSeq" id="XP_024940649.1">
    <property type="nucleotide sequence ID" value="XM_025084881.1"/>
</dbReference>
<protein>
    <submittedName>
        <fullName evidence="8">Uncharacterized protein LOC107267564 isoform X1</fullName>
    </submittedName>
</protein>
<feature type="compositionally biased region" description="Polar residues" evidence="6">
    <location>
        <begin position="1931"/>
        <end position="1940"/>
    </location>
</feature>
<feature type="compositionally biased region" description="Low complexity" evidence="6">
    <location>
        <begin position="1854"/>
        <end position="1888"/>
    </location>
</feature>
<feature type="compositionally biased region" description="Polar residues" evidence="6">
    <location>
        <begin position="1659"/>
        <end position="1670"/>
    </location>
</feature>
<feature type="compositionally biased region" description="Low complexity" evidence="6">
    <location>
        <begin position="1957"/>
        <end position="1971"/>
    </location>
</feature>
<proteinExistence type="inferred from homology"/>
<organism evidence="7 8">
    <name type="scientific">Cephus cinctus</name>
    <name type="common">Wheat stem sawfly</name>
    <dbReference type="NCBI Taxonomy" id="211228"/>
    <lineage>
        <taxon>Eukaryota</taxon>
        <taxon>Metazoa</taxon>
        <taxon>Ecdysozoa</taxon>
        <taxon>Arthropoda</taxon>
        <taxon>Hexapoda</taxon>
        <taxon>Insecta</taxon>
        <taxon>Pterygota</taxon>
        <taxon>Neoptera</taxon>
        <taxon>Endopterygota</taxon>
        <taxon>Hymenoptera</taxon>
        <taxon>Cephoidea</taxon>
        <taxon>Cephidae</taxon>
        <taxon>Cephus</taxon>
    </lineage>
</organism>
<evidence type="ECO:0000256" key="3">
    <source>
        <dbReference type="ARBA" id="ARBA00023212"/>
    </source>
</evidence>
<feature type="compositionally biased region" description="Basic and acidic residues" evidence="6">
    <location>
        <begin position="1941"/>
        <end position="1955"/>
    </location>
</feature>
<feature type="region of interest" description="Disordered" evidence="6">
    <location>
        <begin position="1741"/>
        <end position="1760"/>
    </location>
</feature>
<keyword evidence="2" id="KW-0963">Cytoplasm</keyword>
<evidence type="ECO:0000256" key="4">
    <source>
        <dbReference type="ARBA" id="ARBA00038123"/>
    </source>
</evidence>
<evidence type="ECO:0000256" key="2">
    <source>
        <dbReference type="ARBA" id="ARBA00022490"/>
    </source>
</evidence>
<evidence type="ECO:0000256" key="6">
    <source>
        <dbReference type="SAM" id="MobiDB-lite"/>
    </source>
</evidence>
<feature type="compositionally biased region" description="Basic and acidic residues" evidence="6">
    <location>
        <begin position="671"/>
        <end position="683"/>
    </location>
</feature>
<dbReference type="PANTHER" id="PTHR20544">
    <property type="entry name" value="CENTROSOMAL PROTEIN CEP135"/>
    <property type="match status" value="1"/>
</dbReference>
<evidence type="ECO:0000256" key="1">
    <source>
        <dbReference type="ARBA" id="ARBA00004114"/>
    </source>
</evidence>